<keyword evidence="1" id="KW-0805">Transcription regulation</keyword>
<evidence type="ECO:0000259" key="5">
    <source>
        <dbReference type="PROSITE" id="PS50043"/>
    </source>
</evidence>
<name>A0AAW8SW96_9ENTE</name>
<dbReference type="GO" id="GO:0006355">
    <property type="term" value="P:regulation of DNA-templated transcription"/>
    <property type="evidence" value="ECO:0007669"/>
    <property type="project" value="InterPro"/>
</dbReference>
<evidence type="ECO:0000256" key="2">
    <source>
        <dbReference type="ARBA" id="ARBA00023125"/>
    </source>
</evidence>
<reference evidence="6" key="1">
    <citation type="submission" date="2023-03" db="EMBL/GenBank/DDBJ databases">
        <authorList>
            <person name="Shen W."/>
            <person name="Cai J."/>
        </authorList>
    </citation>
    <scope>NUCLEOTIDE SEQUENCE</scope>
    <source>
        <strain evidence="6">B646-2</strain>
    </source>
</reference>
<dbReference type="EMBL" id="JARPXM010000014">
    <property type="protein sequence ID" value="MDT2539092.1"/>
    <property type="molecule type" value="Genomic_DNA"/>
</dbReference>
<gene>
    <name evidence="6" type="ORF">P7D78_13235</name>
</gene>
<dbReference type="InterPro" id="IPR036388">
    <property type="entry name" value="WH-like_DNA-bd_sf"/>
</dbReference>
<dbReference type="PROSITE" id="PS50043">
    <property type="entry name" value="HTH_LUXR_2"/>
    <property type="match status" value="1"/>
</dbReference>
<dbReference type="GO" id="GO:0003677">
    <property type="term" value="F:DNA binding"/>
    <property type="evidence" value="ECO:0007669"/>
    <property type="project" value="UniProtKB-KW"/>
</dbReference>
<dbReference type="SMART" id="SM00421">
    <property type="entry name" value="HTH_LUXR"/>
    <property type="match status" value="1"/>
</dbReference>
<protein>
    <submittedName>
        <fullName evidence="6">Helix-turn-helix transcriptional regulator</fullName>
    </submittedName>
</protein>
<evidence type="ECO:0000313" key="7">
    <source>
        <dbReference type="Proteomes" id="UP001249240"/>
    </source>
</evidence>
<sequence length="321" mass="37568">MIAIFVYNILLIILYSITMAFAINSYLKEKNKLFLLISLYLAFFIFDNIIIYMTEFINSFAQSYDQAFMSAPAVKTIIFMGNAFFSVSIIAELRKEKLKTLHYGLLIILAVWMITTPLMPNSAFKVWLYYLGNQVFLFYLGFYCWRGTKKELPDLNKGYLKKLAIINILFSILIVIEDSFVIFNVDQYSSLATKINNRSLSEDIFSIIVCLLLLHFFLKERQVDGETSPEEQEQSILIQRFCHAHQFTQRETEIFELLLFHHTNQEIADQLFLSLGTVKTHVHNIFIKLEIKKRTQIFALFEDFQASSNEKMTLKKSNDFM</sequence>
<feature type="transmembrane region" description="Helical" evidence="4">
    <location>
        <begin position="103"/>
        <end position="120"/>
    </location>
</feature>
<feature type="transmembrane region" description="Helical" evidence="4">
    <location>
        <begin position="33"/>
        <end position="53"/>
    </location>
</feature>
<evidence type="ECO:0000313" key="6">
    <source>
        <dbReference type="EMBL" id="MDT2539092.1"/>
    </source>
</evidence>
<keyword evidence="4" id="KW-0812">Transmembrane</keyword>
<dbReference type="GeneID" id="67042379"/>
<evidence type="ECO:0000256" key="4">
    <source>
        <dbReference type="SAM" id="Phobius"/>
    </source>
</evidence>
<keyword evidence="4" id="KW-0472">Membrane</keyword>
<keyword evidence="3" id="KW-0804">Transcription</keyword>
<keyword evidence="4" id="KW-1133">Transmembrane helix</keyword>
<dbReference type="Gene3D" id="1.10.10.10">
    <property type="entry name" value="Winged helix-like DNA-binding domain superfamily/Winged helix DNA-binding domain"/>
    <property type="match status" value="1"/>
</dbReference>
<dbReference type="InterPro" id="IPR000792">
    <property type="entry name" value="Tscrpt_reg_LuxR_C"/>
</dbReference>
<organism evidence="6 7">
    <name type="scientific">Enterococcus raffinosus</name>
    <dbReference type="NCBI Taxonomy" id="71452"/>
    <lineage>
        <taxon>Bacteria</taxon>
        <taxon>Bacillati</taxon>
        <taxon>Bacillota</taxon>
        <taxon>Bacilli</taxon>
        <taxon>Lactobacillales</taxon>
        <taxon>Enterococcaceae</taxon>
        <taxon>Enterococcus</taxon>
    </lineage>
</organism>
<dbReference type="PANTHER" id="PTHR44688">
    <property type="entry name" value="DNA-BINDING TRANSCRIPTIONAL ACTIVATOR DEVR_DOSR"/>
    <property type="match status" value="1"/>
</dbReference>
<comment type="caution">
    <text evidence="6">The sequence shown here is derived from an EMBL/GenBank/DDBJ whole genome shotgun (WGS) entry which is preliminary data.</text>
</comment>
<feature type="domain" description="HTH luxR-type" evidence="5">
    <location>
        <begin position="240"/>
        <end position="305"/>
    </location>
</feature>
<feature type="transmembrane region" description="Helical" evidence="4">
    <location>
        <begin position="203"/>
        <end position="218"/>
    </location>
</feature>
<feature type="transmembrane region" description="Helical" evidence="4">
    <location>
        <begin position="165"/>
        <end position="183"/>
    </location>
</feature>
<dbReference type="PANTHER" id="PTHR44688:SF16">
    <property type="entry name" value="DNA-BINDING TRANSCRIPTIONAL ACTIVATOR DEVR_DOSR"/>
    <property type="match status" value="1"/>
</dbReference>
<dbReference type="Pfam" id="PF00196">
    <property type="entry name" value="GerE"/>
    <property type="match status" value="1"/>
</dbReference>
<keyword evidence="2" id="KW-0238">DNA-binding</keyword>
<dbReference type="RefSeq" id="WP_028021130.1">
    <property type="nucleotide sequence ID" value="NZ_CABLCA010000016.1"/>
</dbReference>
<feature type="transmembrane region" description="Helical" evidence="4">
    <location>
        <begin position="126"/>
        <end position="145"/>
    </location>
</feature>
<feature type="transmembrane region" description="Helical" evidence="4">
    <location>
        <begin position="73"/>
        <end position="91"/>
    </location>
</feature>
<dbReference type="CDD" id="cd06170">
    <property type="entry name" value="LuxR_C_like"/>
    <property type="match status" value="1"/>
</dbReference>
<dbReference type="AlphaFoldDB" id="A0AAW8SW96"/>
<accession>A0AAW8SW96</accession>
<dbReference type="Proteomes" id="UP001249240">
    <property type="component" value="Unassembled WGS sequence"/>
</dbReference>
<evidence type="ECO:0000256" key="1">
    <source>
        <dbReference type="ARBA" id="ARBA00023015"/>
    </source>
</evidence>
<feature type="transmembrane region" description="Helical" evidence="4">
    <location>
        <begin position="6"/>
        <end position="26"/>
    </location>
</feature>
<proteinExistence type="predicted"/>
<evidence type="ECO:0000256" key="3">
    <source>
        <dbReference type="ARBA" id="ARBA00023163"/>
    </source>
</evidence>
<dbReference type="SUPFAM" id="SSF46894">
    <property type="entry name" value="C-terminal effector domain of the bipartite response regulators"/>
    <property type="match status" value="1"/>
</dbReference>
<dbReference type="InterPro" id="IPR016032">
    <property type="entry name" value="Sig_transdc_resp-reg_C-effctor"/>
</dbReference>
<dbReference type="PRINTS" id="PR00038">
    <property type="entry name" value="HTHLUXR"/>
</dbReference>